<dbReference type="GeneTree" id="ENSGT00960000189285"/>
<feature type="region of interest" description="Disordered" evidence="2">
    <location>
        <begin position="129"/>
        <end position="149"/>
    </location>
</feature>
<keyword evidence="1" id="KW-0862">Zinc</keyword>
<dbReference type="PANTHER" id="PTHR46888:SF1">
    <property type="entry name" value="RIBONUCLEASE H"/>
    <property type="match status" value="1"/>
</dbReference>
<feature type="domain" description="SCAN box" evidence="4">
    <location>
        <begin position="45"/>
        <end position="123"/>
    </location>
</feature>
<dbReference type="Ensembl" id="ENSCPRT00005014494.1">
    <property type="protein sequence ID" value="ENSCPRP00005012300.1"/>
    <property type="gene ID" value="ENSCPRG00005008744.1"/>
</dbReference>
<sequence>MASAPGSWCRSPVCWSRSQLPVSCSQCGCSWAGATLCPPPPAAHRQAFRARKAGEKKSPRALWQCLADLLNKWPRPELLSREQVCDQILEQFINDLKEDTQRWVKCHCPTSSREALQLAEQFDTAQGGWRQGRNLKGAEAPGNRNTDLKMGHKKTPLNLACFTCRQKGHIARHCPRGSRFSLVNEPGLSDGRQGQGLPREVESMDCGVGSQGQVLVQPLPQVQAIHSCCSCWYYKELTVMCLI</sequence>
<evidence type="ECO:0000256" key="2">
    <source>
        <dbReference type="SAM" id="MobiDB-lite"/>
    </source>
</evidence>
<dbReference type="SMART" id="SM00343">
    <property type="entry name" value="ZnF_C2HC"/>
    <property type="match status" value="1"/>
</dbReference>
<proteinExistence type="predicted"/>
<accession>A0A7M4EMU8</accession>
<dbReference type="InterPro" id="IPR038269">
    <property type="entry name" value="SCAN_sf"/>
</dbReference>
<evidence type="ECO:0008006" key="7">
    <source>
        <dbReference type="Google" id="ProtNLM"/>
    </source>
</evidence>
<dbReference type="PROSITE" id="PS50804">
    <property type="entry name" value="SCAN_BOX"/>
    <property type="match status" value="1"/>
</dbReference>
<evidence type="ECO:0000313" key="5">
    <source>
        <dbReference type="Ensembl" id="ENSCPRP00005012300.1"/>
    </source>
</evidence>
<dbReference type="GO" id="GO:0008270">
    <property type="term" value="F:zinc ion binding"/>
    <property type="evidence" value="ECO:0007669"/>
    <property type="project" value="UniProtKB-KW"/>
</dbReference>
<dbReference type="GO" id="GO:0003676">
    <property type="term" value="F:nucleic acid binding"/>
    <property type="evidence" value="ECO:0007669"/>
    <property type="project" value="InterPro"/>
</dbReference>
<evidence type="ECO:0000259" key="3">
    <source>
        <dbReference type="PROSITE" id="PS50158"/>
    </source>
</evidence>
<dbReference type="Gene3D" id="4.10.60.10">
    <property type="entry name" value="Zinc finger, CCHC-type"/>
    <property type="match status" value="1"/>
</dbReference>
<evidence type="ECO:0000256" key="1">
    <source>
        <dbReference type="PROSITE-ProRule" id="PRU00047"/>
    </source>
</evidence>
<dbReference type="Gene3D" id="1.10.4020.10">
    <property type="entry name" value="DNA breaking-rejoining enzymes"/>
    <property type="match status" value="1"/>
</dbReference>
<keyword evidence="1" id="KW-0863">Zinc-finger</keyword>
<feature type="domain" description="CCHC-type" evidence="3">
    <location>
        <begin position="161"/>
        <end position="176"/>
    </location>
</feature>
<dbReference type="SUPFAM" id="SSF57756">
    <property type="entry name" value="Retrovirus zinc finger-like domains"/>
    <property type="match status" value="1"/>
</dbReference>
<keyword evidence="6" id="KW-1185">Reference proteome</keyword>
<name>A0A7M4EMU8_CROPO</name>
<evidence type="ECO:0000259" key="4">
    <source>
        <dbReference type="PROSITE" id="PS50804"/>
    </source>
</evidence>
<reference evidence="5" key="1">
    <citation type="submission" date="2025-08" db="UniProtKB">
        <authorList>
            <consortium name="Ensembl"/>
        </authorList>
    </citation>
    <scope>IDENTIFICATION</scope>
</reference>
<dbReference type="PANTHER" id="PTHR46888">
    <property type="entry name" value="ZINC KNUCKLE DOMAINCONTAINING PROTEIN-RELATED"/>
    <property type="match status" value="1"/>
</dbReference>
<reference evidence="5" key="2">
    <citation type="submission" date="2025-09" db="UniProtKB">
        <authorList>
            <consortium name="Ensembl"/>
        </authorList>
    </citation>
    <scope>IDENTIFICATION</scope>
</reference>
<dbReference type="SMART" id="SM00431">
    <property type="entry name" value="SCAN"/>
    <property type="match status" value="1"/>
</dbReference>
<evidence type="ECO:0000313" key="6">
    <source>
        <dbReference type="Proteomes" id="UP000594220"/>
    </source>
</evidence>
<dbReference type="Pfam" id="PF00098">
    <property type="entry name" value="zf-CCHC"/>
    <property type="match status" value="1"/>
</dbReference>
<dbReference type="SUPFAM" id="SSF47353">
    <property type="entry name" value="Retrovirus capsid dimerization domain-like"/>
    <property type="match status" value="1"/>
</dbReference>
<dbReference type="PROSITE" id="PS50158">
    <property type="entry name" value="ZF_CCHC"/>
    <property type="match status" value="1"/>
</dbReference>
<dbReference type="Proteomes" id="UP000594220">
    <property type="component" value="Unplaced"/>
</dbReference>
<dbReference type="InterPro" id="IPR001878">
    <property type="entry name" value="Znf_CCHC"/>
</dbReference>
<dbReference type="Pfam" id="PF02023">
    <property type="entry name" value="SCAN"/>
    <property type="match status" value="1"/>
</dbReference>
<dbReference type="InterPro" id="IPR003309">
    <property type="entry name" value="SCAN_dom"/>
</dbReference>
<dbReference type="InterPro" id="IPR036875">
    <property type="entry name" value="Znf_CCHC_sf"/>
</dbReference>
<dbReference type="AlphaFoldDB" id="A0A7M4EMU8"/>
<organism evidence="5 6">
    <name type="scientific">Crocodylus porosus</name>
    <name type="common">Saltwater crocodile</name>
    <name type="synonym">Estuarine crocodile</name>
    <dbReference type="NCBI Taxonomy" id="8502"/>
    <lineage>
        <taxon>Eukaryota</taxon>
        <taxon>Metazoa</taxon>
        <taxon>Chordata</taxon>
        <taxon>Craniata</taxon>
        <taxon>Vertebrata</taxon>
        <taxon>Euteleostomi</taxon>
        <taxon>Archelosauria</taxon>
        <taxon>Archosauria</taxon>
        <taxon>Crocodylia</taxon>
        <taxon>Longirostres</taxon>
        <taxon>Crocodylidae</taxon>
        <taxon>Crocodylus</taxon>
    </lineage>
</organism>
<protein>
    <recommendedName>
        <fullName evidence="7">CCHC-type domain-containing protein</fullName>
    </recommendedName>
</protein>
<keyword evidence="1" id="KW-0479">Metal-binding</keyword>